<keyword evidence="3" id="KW-1185">Reference proteome</keyword>
<dbReference type="OrthoDB" id="3650781at2759"/>
<dbReference type="PANTHER" id="PTHR42085">
    <property type="entry name" value="F-BOX DOMAIN-CONTAINING PROTEIN"/>
    <property type="match status" value="1"/>
</dbReference>
<evidence type="ECO:0000259" key="1">
    <source>
        <dbReference type="PROSITE" id="PS50835"/>
    </source>
</evidence>
<proteinExistence type="predicted"/>
<reference evidence="2" key="1">
    <citation type="submission" date="2022-06" db="EMBL/GenBank/DDBJ databases">
        <title>Complete genome sequences of two strains of the flax pathogen Septoria linicola.</title>
        <authorList>
            <person name="Lapalu N."/>
            <person name="Simon A."/>
            <person name="Demenou B."/>
            <person name="Paumier D."/>
            <person name="Guillot M.-P."/>
            <person name="Gout L."/>
            <person name="Valade R."/>
        </authorList>
    </citation>
    <scope>NUCLEOTIDE SEQUENCE</scope>
    <source>
        <strain evidence="2">SE15195</strain>
    </source>
</reference>
<dbReference type="InterPro" id="IPR038883">
    <property type="entry name" value="AN11006-like"/>
</dbReference>
<organism evidence="2 3">
    <name type="scientific">Septoria linicola</name>
    <dbReference type="NCBI Taxonomy" id="215465"/>
    <lineage>
        <taxon>Eukaryota</taxon>
        <taxon>Fungi</taxon>
        <taxon>Dikarya</taxon>
        <taxon>Ascomycota</taxon>
        <taxon>Pezizomycotina</taxon>
        <taxon>Dothideomycetes</taxon>
        <taxon>Dothideomycetidae</taxon>
        <taxon>Mycosphaerellales</taxon>
        <taxon>Mycosphaerellaceae</taxon>
        <taxon>Septoria</taxon>
    </lineage>
</organism>
<name>A0A9Q9AUY2_9PEZI</name>
<feature type="domain" description="Ig-like" evidence="1">
    <location>
        <begin position="230"/>
        <end position="303"/>
    </location>
</feature>
<dbReference type="PROSITE" id="PS50835">
    <property type="entry name" value="IG_LIKE"/>
    <property type="match status" value="1"/>
</dbReference>
<accession>A0A9Q9AUY2</accession>
<evidence type="ECO:0000313" key="2">
    <source>
        <dbReference type="EMBL" id="USW52452.1"/>
    </source>
</evidence>
<dbReference type="AlphaFoldDB" id="A0A9Q9AUY2"/>
<dbReference type="EMBL" id="CP099421">
    <property type="protein sequence ID" value="USW52452.1"/>
    <property type="molecule type" value="Genomic_DNA"/>
</dbReference>
<dbReference type="InterPro" id="IPR007110">
    <property type="entry name" value="Ig-like_dom"/>
</dbReference>
<dbReference type="Proteomes" id="UP001056384">
    <property type="component" value="Chromosome 4"/>
</dbReference>
<gene>
    <name evidence="2" type="ORF">Slin15195_G057710</name>
</gene>
<evidence type="ECO:0000313" key="3">
    <source>
        <dbReference type="Proteomes" id="UP001056384"/>
    </source>
</evidence>
<protein>
    <submittedName>
        <fullName evidence="2">Immunoglobulin-like domain-containing protein</fullName>
    </submittedName>
</protein>
<sequence>MDPVVGLLHSFQQQIVEIESRFPPLRRQIRDLRTNSLGSSAKALIGRTDLVDGLYKKDRHLKAKQKVVYWQIDRTFERLWYNAEDAVLNVYCQIDQVKKDRQSIRDKIEDLEDEIAREKLPTGCSPIPRNEVARKRTGFLDLPAELRNAIYRLSDCLELSHRYNRPIRRCLCGWLHPDEDFCPHFGLETIGWRDIHISGVIEIPTPPGHRYYVDAASIEQGTHAAIWRQPSVTRVNKQIRSETLPMFYGNLQVTLRCASEDISESQDLKWLRQIGKANAGLLNSLLVQDSWGMHEEDFRQRCQKALADLGVVIEREGIRASISWA</sequence>
<dbReference type="PANTHER" id="PTHR42085:SF2">
    <property type="entry name" value="F-BOX DOMAIN-CONTAINING PROTEIN"/>
    <property type="match status" value="1"/>
</dbReference>